<sequence length="64" mass="7513">TNNLIESYHNQLKTFYLGRSRSLPVDRLVYLLSQVVVLDYLQDTIKPAHDFSGFRLTANEEKKR</sequence>
<reference evidence="1" key="1">
    <citation type="journal article" date="2016" name="Proc. Natl. Acad. Sci. U.S.A.">
        <title>Lipid metabolic changes in an early divergent fungus govern the establishment of a mutualistic symbiosis with endobacteria.</title>
        <authorList>
            <person name="Lastovetsky O.A."/>
            <person name="Gaspar M.L."/>
            <person name="Mondo S.J."/>
            <person name="LaButti K.M."/>
            <person name="Sandor L."/>
            <person name="Grigoriev I.V."/>
            <person name="Henry S.A."/>
            <person name="Pawlowska T.E."/>
        </authorList>
    </citation>
    <scope>NUCLEOTIDE SEQUENCE [LARGE SCALE GENOMIC DNA]</scope>
    <source>
        <strain evidence="1">ATCC 52814</strain>
    </source>
</reference>
<dbReference type="AlphaFoldDB" id="A0A1X0QT81"/>
<dbReference type="OrthoDB" id="2430203at2759"/>
<dbReference type="VEuPathDB" id="FungiDB:BCV72DRAFT_178975"/>
<feature type="non-terminal residue" evidence="1">
    <location>
        <position position="1"/>
    </location>
</feature>
<feature type="non-terminal residue" evidence="1">
    <location>
        <position position="64"/>
    </location>
</feature>
<proteinExistence type="predicted"/>
<name>A0A1X0QT81_RHIZD</name>
<dbReference type="Proteomes" id="UP000242414">
    <property type="component" value="Unassembled WGS sequence"/>
</dbReference>
<evidence type="ECO:0000313" key="1">
    <source>
        <dbReference type="EMBL" id="ORE02957.1"/>
    </source>
</evidence>
<dbReference type="EMBL" id="KV922024">
    <property type="protein sequence ID" value="ORE02957.1"/>
    <property type="molecule type" value="Genomic_DNA"/>
</dbReference>
<protein>
    <submittedName>
        <fullName evidence="1">Uncharacterized protein</fullName>
    </submittedName>
</protein>
<organism evidence="1">
    <name type="scientific">Rhizopus microsporus var. microsporus</name>
    <dbReference type="NCBI Taxonomy" id="86635"/>
    <lineage>
        <taxon>Eukaryota</taxon>
        <taxon>Fungi</taxon>
        <taxon>Fungi incertae sedis</taxon>
        <taxon>Mucoromycota</taxon>
        <taxon>Mucoromycotina</taxon>
        <taxon>Mucoromycetes</taxon>
        <taxon>Mucorales</taxon>
        <taxon>Mucorineae</taxon>
        <taxon>Rhizopodaceae</taxon>
        <taxon>Rhizopus</taxon>
    </lineage>
</organism>
<gene>
    <name evidence="1" type="ORF">BCV72DRAFT_178975</name>
</gene>
<accession>A0A1X0QT81</accession>